<comment type="caution">
    <text evidence="1">The sequence shown here is derived from an EMBL/GenBank/DDBJ whole genome shotgun (WGS) entry which is preliminary data.</text>
</comment>
<gene>
    <name evidence="1" type="ORF">F1189_06925</name>
</gene>
<dbReference type="OrthoDB" id="7230413at2"/>
<dbReference type="EMBL" id="VWPK01000008">
    <property type="protein sequence ID" value="KAA5613084.1"/>
    <property type="molecule type" value="Genomic_DNA"/>
</dbReference>
<protein>
    <submittedName>
        <fullName evidence="1">Uncharacterized protein</fullName>
    </submittedName>
</protein>
<dbReference type="RefSeq" id="WP_150039988.1">
    <property type="nucleotide sequence ID" value="NZ_OW485601.1"/>
</dbReference>
<sequence>MLDIRTFDARRGGNVLYKALAHPLAAEAIAALYDRLRRDGPVAVVDPEDVIEPLLALHPAAPPIAGLFVQDVMAIGRVRAGLTARPLTELPHSGVRQVLVAAFEAERIVARLRPLLPPGAGIVTLDAARLPASLLTNPRRYLDPLNFATNFAFFREQAGLSTRLVTANYWAGYGATAVRLWLRLYDAAGTVLATWEETLPEGPAGLVIDSAAVRTRFGLPEFTGQLFLHAIGVTGHDVVKYALDTFGQGDDASLSCTHDANAWPADRYAGLPAPAPGERVILWVQNSHAVPIPPAALALDRMGAEQPVPLAEPVPPFASVALDVATLLPRLAWPAQIEVRTGRHLVRPRYEVLREGRTRIAHVNVERADLQPDPQIPRLPAPLGRGYLLPLPVLPRTRFRTLILPTPMATTQAELPLRLDVFDPQGRPVAGHFLGCLPRDHALAVDLDDILPAQALAEGGHAELVYDFRAGGTADGWLHGLVRAEERSSGHAAESSFGAHIFNVPMTYRDEPQSYAGPPPGLSTRLFLRLGDATQPGFAVLIYPASAAWHASSDTKLLLHDAAGQVIAEKAIAIPCSGSALVFPQALFGEALLARAGAQGYVLVRDAGCRLFGYHGLMRENGRFSLDHMFGF</sequence>
<evidence type="ECO:0000313" key="1">
    <source>
        <dbReference type="EMBL" id="KAA5613084.1"/>
    </source>
</evidence>
<proteinExistence type="predicted"/>
<keyword evidence="2" id="KW-1185">Reference proteome</keyword>
<accession>A0A5M6IXL3</accession>
<reference evidence="1 2" key="1">
    <citation type="submission" date="2019-09" db="EMBL/GenBank/DDBJ databases">
        <title>Genome sequence of Rhodovastum atsumiense, a diverse member of the Acetobacteraceae family of non-sulfur purple photosynthetic bacteria.</title>
        <authorList>
            <person name="Meyer T."/>
            <person name="Kyndt J."/>
        </authorList>
    </citation>
    <scope>NUCLEOTIDE SEQUENCE [LARGE SCALE GENOMIC DNA]</scope>
    <source>
        <strain evidence="1 2">DSM 21279</strain>
    </source>
</reference>
<name>A0A5M6IXL3_9PROT</name>
<dbReference type="AlphaFoldDB" id="A0A5M6IXL3"/>
<organism evidence="1 2">
    <name type="scientific">Rhodovastum atsumiense</name>
    <dbReference type="NCBI Taxonomy" id="504468"/>
    <lineage>
        <taxon>Bacteria</taxon>
        <taxon>Pseudomonadati</taxon>
        <taxon>Pseudomonadota</taxon>
        <taxon>Alphaproteobacteria</taxon>
        <taxon>Acetobacterales</taxon>
        <taxon>Acetobacteraceae</taxon>
        <taxon>Rhodovastum</taxon>
    </lineage>
</organism>
<dbReference type="Proteomes" id="UP000325255">
    <property type="component" value="Unassembled WGS sequence"/>
</dbReference>
<evidence type="ECO:0000313" key="2">
    <source>
        <dbReference type="Proteomes" id="UP000325255"/>
    </source>
</evidence>